<dbReference type="SUPFAM" id="SSF56784">
    <property type="entry name" value="HAD-like"/>
    <property type="match status" value="1"/>
</dbReference>
<dbReference type="AlphaFoldDB" id="A0A1F8FN13"/>
<name>A0A1F8FN13_9BACT</name>
<dbReference type="GO" id="GO:0008967">
    <property type="term" value="F:phosphoglycolate phosphatase activity"/>
    <property type="evidence" value="ECO:0007669"/>
    <property type="project" value="TreeGrafter"/>
</dbReference>
<dbReference type="SFLD" id="SFLDG01129">
    <property type="entry name" value="C1.5:_HAD__Beta-PGM__Phosphata"/>
    <property type="match status" value="1"/>
</dbReference>
<dbReference type="InterPro" id="IPR050155">
    <property type="entry name" value="HAD-like_hydrolase_sf"/>
</dbReference>
<dbReference type="EMBL" id="MGJV01000024">
    <property type="protein sequence ID" value="OGN14607.1"/>
    <property type="molecule type" value="Genomic_DNA"/>
</dbReference>
<evidence type="ECO:0000313" key="1">
    <source>
        <dbReference type="EMBL" id="OGN14607.1"/>
    </source>
</evidence>
<dbReference type="InterPro" id="IPR036412">
    <property type="entry name" value="HAD-like_sf"/>
</dbReference>
<gene>
    <name evidence="1" type="ORF">A3J47_03000</name>
</gene>
<dbReference type="Proteomes" id="UP000176581">
    <property type="component" value="Unassembled WGS sequence"/>
</dbReference>
<evidence type="ECO:0000313" key="2">
    <source>
        <dbReference type="Proteomes" id="UP000176581"/>
    </source>
</evidence>
<dbReference type="PANTHER" id="PTHR43434">
    <property type="entry name" value="PHOSPHOGLYCOLATE PHOSPHATASE"/>
    <property type="match status" value="1"/>
</dbReference>
<dbReference type="InterPro" id="IPR023198">
    <property type="entry name" value="PGP-like_dom2"/>
</dbReference>
<protein>
    <recommendedName>
        <fullName evidence="3">FCP1 homology domain-containing protein</fullName>
    </recommendedName>
</protein>
<dbReference type="Gene3D" id="3.40.50.1000">
    <property type="entry name" value="HAD superfamily/HAD-like"/>
    <property type="match status" value="1"/>
</dbReference>
<proteinExistence type="predicted"/>
<accession>A0A1F8FN13</accession>
<dbReference type="InterPro" id="IPR023214">
    <property type="entry name" value="HAD_sf"/>
</dbReference>
<dbReference type="Gene3D" id="1.10.150.240">
    <property type="entry name" value="Putative phosphatase, domain 2"/>
    <property type="match status" value="1"/>
</dbReference>
<sequence length="222" mass="25184">MSQYSLSQDSKNKNVIIFDFDGVLADSFDYLYSLNRDGMGHIGLSFTKEQYRELFVGNVHQGFKDFINNDQKYLAFSEFRKANYDKYYYGEGKGVKLFSEAPTFIKKIGKKYILTIASSGKQENIKDLLKKGGVENSFDLILADSSHSKEGMIKEILNKYQATPGQAFFVTDTVGDIKEAKKHGLKTIAVTWGFHSKRRILEAHPDHVATDFNSLAEAIDKF</sequence>
<organism evidence="1 2">
    <name type="scientific">Candidatus Yanofskybacteria bacterium RIFCSPHIGHO2_02_FULL_43_22</name>
    <dbReference type="NCBI Taxonomy" id="1802681"/>
    <lineage>
        <taxon>Bacteria</taxon>
        <taxon>Candidatus Yanofskyibacteriota</taxon>
    </lineage>
</organism>
<dbReference type="Pfam" id="PF13419">
    <property type="entry name" value="HAD_2"/>
    <property type="match status" value="1"/>
</dbReference>
<reference evidence="1 2" key="1">
    <citation type="journal article" date="2016" name="Nat. Commun.">
        <title>Thousands of microbial genomes shed light on interconnected biogeochemical processes in an aquifer system.</title>
        <authorList>
            <person name="Anantharaman K."/>
            <person name="Brown C.T."/>
            <person name="Hug L.A."/>
            <person name="Sharon I."/>
            <person name="Castelle C.J."/>
            <person name="Probst A.J."/>
            <person name="Thomas B.C."/>
            <person name="Singh A."/>
            <person name="Wilkins M.J."/>
            <person name="Karaoz U."/>
            <person name="Brodie E.L."/>
            <person name="Williams K.H."/>
            <person name="Hubbard S.S."/>
            <person name="Banfield J.F."/>
        </authorList>
    </citation>
    <scope>NUCLEOTIDE SEQUENCE [LARGE SCALE GENOMIC DNA]</scope>
</reference>
<dbReference type="PANTHER" id="PTHR43434:SF1">
    <property type="entry name" value="PHOSPHOGLYCOLATE PHOSPHATASE"/>
    <property type="match status" value="1"/>
</dbReference>
<dbReference type="GO" id="GO:0005829">
    <property type="term" value="C:cytosol"/>
    <property type="evidence" value="ECO:0007669"/>
    <property type="project" value="TreeGrafter"/>
</dbReference>
<comment type="caution">
    <text evidence="1">The sequence shown here is derived from an EMBL/GenBank/DDBJ whole genome shotgun (WGS) entry which is preliminary data.</text>
</comment>
<dbReference type="InterPro" id="IPR041492">
    <property type="entry name" value="HAD_2"/>
</dbReference>
<dbReference type="SFLD" id="SFLDS00003">
    <property type="entry name" value="Haloacid_Dehalogenase"/>
    <property type="match status" value="1"/>
</dbReference>
<dbReference type="GO" id="GO:0006281">
    <property type="term" value="P:DNA repair"/>
    <property type="evidence" value="ECO:0007669"/>
    <property type="project" value="TreeGrafter"/>
</dbReference>
<evidence type="ECO:0008006" key="3">
    <source>
        <dbReference type="Google" id="ProtNLM"/>
    </source>
</evidence>